<feature type="signal peptide" evidence="1">
    <location>
        <begin position="1"/>
        <end position="20"/>
    </location>
</feature>
<comment type="caution">
    <text evidence="2">The sequence shown here is derived from an EMBL/GenBank/DDBJ whole genome shotgun (WGS) entry which is preliminary data.</text>
</comment>
<reference evidence="2 3" key="1">
    <citation type="submission" date="2014-09" db="EMBL/GenBank/DDBJ databases">
        <title>Vibrio maritimus JCM 19240. (C210) whole genome shotgun sequence.</title>
        <authorList>
            <person name="Sawabe T."/>
            <person name="Meirelles P."/>
            <person name="Nakanishi M."/>
            <person name="Sayaka M."/>
            <person name="Hattori M."/>
            <person name="Ohkuma M."/>
        </authorList>
    </citation>
    <scope>NUCLEOTIDE SEQUENCE [LARGE SCALE GENOMIC DNA]</scope>
    <source>
        <strain evidence="2 3">JCM 19240</strain>
    </source>
</reference>
<evidence type="ECO:0000256" key="1">
    <source>
        <dbReference type="SAM" id="SignalP"/>
    </source>
</evidence>
<evidence type="ECO:0000313" key="3">
    <source>
        <dbReference type="Proteomes" id="UP000029224"/>
    </source>
</evidence>
<proteinExistence type="predicted"/>
<dbReference type="Proteomes" id="UP000029224">
    <property type="component" value="Unassembled WGS sequence"/>
</dbReference>
<accession>A0A090TGV3</accession>
<sequence length="40" mass="4447">MRTLFLLTLATLFPITTTFAASDDTVVTAQPLMMKLSSLW</sequence>
<dbReference type="AlphaFoldDB" id="A0A090TGV3"/>
<evidence type="ECO:0000313" key="2">
    <source>
        <dbReference type="EMBL" id="GAL37959.1"/>
    </source>
</evidence>
<gene>
    <name evidence="2" type="ORF">JCM19240_4526</name>
</gene>
<name>A0A090TGV3_9VIBR</name>
<feature type="chain" id="PRO_5001863955" evidence="1">
    <location>
        <begin position="21"/>
        <end position="40"/>
    </location>
</feature>
<protein>
    <submittedName>
        <fullName evidence="2">Uncharacterized protein</fullName>
    </submittedName>
</protein>
<keyword evidence="1" id="KW-0732">Signal</keyword>
<keyword evidence="3" id="KW-1185">Reference proteome</keyword>
<dbReference type="EMBL" id="BBMT01000023">
    <property type="protein sequence ID" value="GAL37959.1"/>
    <property type="molecule type" value="Genomic_DNA"/>
</dbReference>
<reference evidence="2 3" key="2">
    <citation type="submission" date="2014-09" db="EMBL/GenBank/DDBJ databases">
        <authorList>
            <consortium name="NBRP consortium"/>
            <person name="Sawabe T."/>
            <person name="Meirelles P."/>
            <person name="Nakanishi M."/>
            <person name="Sayaka M."/>
            <person name="Hattori M."/>
            <person name="Ohkuma M."/>
        </authorList>
    </citation>
    <scope>NUCLEOTIDE SEQUENCE [LARGE SCALE GENOMIC DNA]</scope>
    <source>
        <strain evidence="2 3">JCM 19240</strain>
    </source>
</reference>
<organism evidence="2 3">
    <name type="scientific">Vibrio maritimus</name>
    <dbReference type="NCBI Taxonomy" id="990268"/>
    <lineage>
        <taxon>Bacteria</taxon>
        <taxon>Pseudomonadati</taxon>
        <taxon>Pseudomonadota</taxon>
        <taxon>Gammaproteobacteria</taxon>
        <taxon>Vibrionales</taxon>
        <taxon>Vibrionaceae</taxon>
        <taxon>Vibrio</taxon>
    </lineage>
</organism>